<sequence>MNMCLKGEEVFSSYLVLKKETYPTNEETLNNQPLYFDLLLHTRQEVLFKPWFEIEQSLTWLFQNWEEGFKQHVNQKKKGKVSEEFMIKGLVSFFAFLYWMNQKPVASLHVVDINDLTMKPVNVVERLSFVMNKPTQHHSVIQLDQLYREAMKQAQKKIAIDKMKKNI</sequence>
<evidence type="ECO:0000313" key="3">
    <source>
        <dbReference type="Proteomes" id="UP001197974"/>
    </source>
</evidence>
<dbReference type="Pfam" id="PF21747">
    <property type="entry name" value="YpoC"/>
    <property type="match status" value="1"/>
</dbReference>
<keyword evidence="3" id="KW-1185">Reference proteome</keyword>
<feature type="domain" description="YpoC-like" evidence="1">
    <location>
        <begin position="56"/>
        <end position="161"/>
    </location>
</feature>
<protein>
    <recommendedName>
        <fullName evidence="1">YpoC-like domain-containing protein</fullName>
    </recommendedName>
</protein>
<evidence type="ECO:0000313" key="2">
    <source>
        <dbReference type="EMBL" id="WLR43704.1"/>
    </source>
</evidence>
<dbReference type="RefSeq" id="WP_226538513.1">
    <property type="nucleotide sequence ID" value="NZ_CP129013.1"/>
</dbReference>
<gene>
    <name evidence="2" type="ORF">LC087_06080</name>
</gene>
<accession>A0ABY9JWE3</accession>
<dbReference type="InterPro" id="IPR048427">
    <property type="entry name" value="YpoC"/>
</dbReference>
<proteinExistence type="predicted"/>
<dbReference type="Proteomes" id="UP001197974">
    <property type="component" value="Chromosome"/>
</dbReference>
<reference evidence="2 3" key="1">
    <citation type="submission" date="2023-06" db="EMBL/GenBank/DDBJ databases">
        <title>Five Gram-positive bacteria isolated from mangrove sediments in Shenzhen, Guangdong, China.</title>
        <authorList>
            <person name="Yu S."/>
            <person name="Zheng W."/>
            <person name="Huang Y."/>
        </authorList>
    </citation>
    <scope>NUCLEOTIDE SEQUENCE [LARGE SCALE GENOMIC DNA]</scope>
    <source>
        <strain evidence="2 3">SaN35-3</strain>
    </source>
</reference>
<organism evidence="2 3">
    <name type="scientific">Bacillus carboniphilus</name>
    <dbReference type="NCBI Taxonomy" id="86663"/>
    <lineage>
        <taxon>Bacteria</taxon>
        <taxon>Bacillati</taxon>
        <taxon>Bacillota</taxon>
        <taxon>Bacilli</taxon>
        <taxon>Bacillales</taxon>
        <taxon>Bacillaceae</taxon>
        <taxon>Bacillus</taxon>
    </lineage>
</organism>
<dbReference type="EMBL" id="CP129013">
    <property type="protein sequence ID" value="WLR43704.1"/>
    <property type="molecule type" value="Genomic_DNA"/>
</dbReference>
<evidence type="ECO:0000259" key="1">
    <source>
        <dbReference type="Pfam" id="PF21747"/>
    </source>
</evidence>
<name>A0ABY9JWE3_9BACI</name>